<keyword evidence="1" id="KW-0732">Signal</keyword>
<organism evidence="2 3">
    <name type="scientific">Geomesophilobacter sediminis</name>
    <dbReference type="NCBI Taxonomy" id="2798584"/>
    <lineage>
        <taxon>Bacteria</taxon>
        <taxon>Pseudomonadati</taxon>
        <taxon>Thermodesulfobacteriota</taxon>
        <taxon>Desulfuromonadia</taxon>
        <taxon>Geobacterales</taxon>
        <taxon>Geobacteraceae</taxon>
        <taxon>Geomesophilobacter</taxon>
    </lineage>
</organism>
<gene>
    <name evidence="2" type="ORF">JFN93_02070</name>
</gene>
<name>A0A8J7INA7_9BACT</name>
<dbReference type="RefSeq" id="WP_199382332.1">
    <property type="nucleotide sequence ID" value="NZ_JAEMHM010000002.1"/>
</dbReference>
<evidence type="ECO:0008006" key="4">
    <source>
        <dbReference type="Google" id="ProtNLM"/>
    </source>
</evidence>
<proteinExistence type="predicted"/>
<keyword evidence="3" id="KW-1185">Reference proteome</keyword>
<evidence type="ECO:0000313" key="2">
    <source>
        <dbReference type="EMBL" id="MBJ6723484.1"/>
    </source>
</evidence>
<feature type="chain" id="PRO_5035186463" description="Carboxypeptidase regulatory-like domain-containing protein" evidence="1">
    <location>
        <begin position="23"/>
        <end position="420"/>
    </location>
</feature>
<comment type="caution">
    <text evidence="2">The sequence shown here is derived from an EMBL/GenBank/DDBJ whole genome shotgun (WGS) entry which is preliminary data.</text>
</comment>
<protein>
    <recommendedName>
        <fullName evidence="4">Carboxypeptidase regulatory-like domain-containing protein</fullName>
    </recommendedName>
</protein>
<dbReference type="Proteomes" id="UP000636888">
    <property type="component" value="Unassembled WGS sequence"/>
</dbReference>
<feature type="signal peptide" evidence="1">
    <location>
        <begin position="1"/>
        <end position="22"/>
    </location>
</feature>
<accession>A0A8J7INA7</accession>
<dbReference type="EMBL" id="JAEMHM010000002">
    <property type="protein sequence ID" value="MBJ6723484.1"/>
    <property type="molecule type" value="Genomic_DNA"/>
</dbReference>
<dbReference type="AlphaFoldDB" id="A0A8J7INA7"/>
<evidence type="ECO:0000313" key="3">
    <source>
        <dbReference type="Proteomes" id="UP000636888"/>
    </source>
</evidence>
<reference evidence="2" key="1">
    <citation type="submission" date="2020-12" db="EMBL/GenBank/DDBJ databases">
        <title>Geomonas sp. Red875, isolated from river sediment.</title>
        <authorList>
            <person name="Xu Z."/>
            <person name="Zhang Z."/>
            <person name="Masuda Y."/>
            <person name="Itoh H."/>
            <person name="Senoo K."/>
        </authorList>
    </citation>
    <scope>NUCLEOTIDE SEQUENCE</scope>
    <source>
        <strain evidence="2">Red875</strain>
    </source>
</reference>
<sequence>MKIQGLARILLGAALLGLTACGGGGGGGSTTSPPPPPAKATTTISGTVQFPTSLGKRAAGATTDPTIVVQAYTLDGVTVGSPVQADAGTGAFSIPNLPPGVDYVLKSTKGQQVLKKLIEKVTVAPGATVQGMDVSEVSTTAVVIASQKLASAAGVTTLNLGEPTTLTDTQKSAMSSAIFTDVAPQTLEQTITDTVAKVQQVLQIQTAIAQGQDTAPPDLSALTPQLVNLVNMLNIVSAAVSSNTDVNQVLSGTPNNQNPQQFQQLSLGNGSLTQATTAVSAASVSAVAVSTAQYTPPPRVALDISTNVAANTLYGITFDVVLPAGASVALDGSGKPDMSKITLASGVLSGTMISAHYTPETRTLRVLVAGGSAALPTGKLATLVFSRSSDSITFTEAVVSTSDSNGSSLTSAFTLSGASS</sequence>
<dbReference type="PROSITE" id="PS51257">
    <property type="entry name" value="PROKAR_LIPOPROTEIN"/>
    <property type="match status" value="1"/>
</dbReference>
<evidence type="ECO:0000256" key="1">
    <source>
        <dbReference type="SAM" id="SignalP"/>
    </source>
</evidence>